<dbReference type="PANTHER" id="PTHR43649:SF12">
    <property type="entry name" value="DIACETYLCHITOBIOSE BINDING PROTEIN DASA"/>
    <property type="match status" value="1"/>
</dbReference>
<sequence length="420" mass="47325">MTKKWIFFSLLIIMLVALLSGSAFTQKITLNVWLMVQADVNLLKAQEDALVEFKKLYPDIDVKFTVFPYNEYRDKLLIAAAAGNPPDISVVDQIWNPEFSAAGFILPLDDYVAQSESVNKEFYLPGAWDSALYQGKLYGIPFDVGDWAFNYYNKAFFTDAGLDPEKPPVTWDEFYETGKKMTSSEKWGTALWVGQGDAVQCVVDALIFSNGGSVLNEDFSQCVLDQAPAIEALEYYKKLQEINPPGEVSRTEEDSFQLFTAGKVGMFWYGEWGQDTVNARAPEMDWALTYFPKPADGESITTLGGWNMVIYKNAPNKDAAWKFIEYWTSKEVNEKVSSLTPANIEAAKAFLNEKRRFPDIIFEQLVLALYRPIFPKYPDLAEIQRNATTAILTGTEDVESALKTATEEINALLADYYGTN</sequence>
<dbReference type="Gene3D" id="3.40.190.10">
    <property type="entry name" value="Periplasmic binding protein-like II"/>
    <property type="match status" value="2"/>
</dbReference>
<evidence type="ECO:0000256" key="2">
    <source>
        <dbReference type="ARBA" id="ARBA00008520"/>
    </source>
</evidence>
<keyword evidence="4" id="KW-1185">Reference proteome</keyword>
<dbReference type="InterPro" id="IPR006059">
    <property type="entry name" value="SBP"/>
</dbReference>
<dbReference type="AlphaFoldDB" id="A0A7T1AKI1"/>
<dbReference type="Pfam" id="PF01547">
    <property type="entry name" value="SBP_bac_1"/>
    <property type="match status" value="1"/>
</dbReference>
<dbReference type="KEGG" id="alam:RT761_00808"/>
<keyword evidence="3" id="KW-0449">Lipoprotein</keyword>
<comment type="subcellular location">
    <subcellularLocation>
        <location evidence="1">Periplasm</location>
    </subcellularLocation>
</comment>
<evidence type="ECO:0000313" key="4">
    <source>
        <dbReference type="Proteomes" id="UP000594463"/>
    </source>
</evidence>
<evidence type="ECO:0000256" key="1">
    <source>
        <dbReference type="ARBA" id="ARBA00004418"/>
    </source>
</evidence>
<protein>
    <submittedName>
        <fullName evidence="3">Trehalose-binding lipoprotein LpqY</fullName>
    </submittedName>
</protein>
<proteinExistence type="inferred from homology"/>
<dbReference type="CDD" id="cd14748">
    <property type="entry name" value="PBP2_UgpB"/>
    <property type="match status" value="1"/>
</dbReference>
<comment type="similarity">
    <text evidence="2">Belongs to the bacterial solute-binding protein 1 family.</text>
</comment>
<gene>
    <name evidence="3" type="primary">lpqY_1</name>
    <name evidence="3" type="ORF">RT761_00808</name>
</gene>
<name>A0A7T1AKI1_ATRLM</name>
<dbReference type="InterPro" id="IPR050490">
    <property type="entry name" value="Bact_solute-bd_prot1"/>
</dbReference>
<accession>A0A7T1AKI1</accession>
<organism evidence="3 4">
    <name type="scientific">Atribacter laminatus</name>
    <dbReference type="NCBI Taxonomy" id="2847778"/>
    <lineage>
        <taxon>Bacteria</taxon>
        <taxon>Pseudomonadati</taxon>
        <taxon>Atribacterota</taxon>
        <taxon>Atribacteria</taxon>
        <taxon>Atribacterales</taxon>
        <taxon>Atribacteraceae</taxon>
        <taxon>Atribacter</taxon>
    </lineage>
</organism>
<dbReference type="Proteomes" id="UP000594463">
    <property type="component" value="Chromosome"/>
</dbReference>
<dbReference type="PANTHER" id="PTHR43649">
    <property type="entry name" value="ARABINOSE-BINDING PROTEIN-RELATED"/>
    <property type="match status" value="1"/>
</dbReference>
<evidence type="ECO:0000313" key="3">
    <source>
        <dbReference type="EMBL" id="QPM67604.1"/>
    </source>
</evidence>
<dbReference type="GO" id="GO:0042597">
    <property type="term" value="C:periplasmic space"/>
    <property type="evidence" value="ECO:0007669"/>
    <property type="project" value="UniProtKB-SubCell"/>
</dbReference>
<dbReference type="EMBL" id="CP065383">
    <property type="protein sequence ID" value="QPM67604.1"/>
    <property type="molecule type" value="Genomic_DNA"/>
</dbReference>
<reference evidence="3 4" key="1">
    <citation type="journal article" date="2021" name="Nat. Commun.">
        <title>Isolation of a member of the candidate phylum Atribacteria reveals a unique cell membrane structure.</title>
        <authorList>
            <person name="Taiki K."/>
            <person name="Nobu M.K."/>
            <person name="Kusada H."/>
            <person name="Meng X.-Y."/>
            <person name="Hosoki N."/>
            <person name="Uematsu K."/>
            <person name="Yoshioka H."/>
            <person name="Kamagata Y."/>
            <person name="Tamaki H."/>
        </authorList>
    </citation>
    <scope>NUCLEOTIDE SEQUENCE [LARGE SCALE GENOMIC DNA]</scope>
    <source>
        <strain evidence="3 4">RT761</strain>
    </source>
</reference>
<dbReference type="RefSeq" id="WP_218112799.1">
    <property type="nucleotide sequence ID" value="NZ_CP065383.1"/>
</dbReference>
<dbReference type="SUPFAM" id="SSF53850">
    <property type="entry name" value="Periplasmic binding protein-like II"/>
    <property type="match status" value="1"/>
</dbReference>